<dbReference type="InterPro" id="IPR019316">
    <property type="entry name" value="G8_domain"/>
</dbReference>
<keyword evidence="2" id="KW-0812">Transmembrane</keyword>
<accession>A0AAV4JVI7</accession>
<evidence type="ECO:0000259" key="1">
    <source>
        <dbReference type="PROSITE" id="PS51484"/>
    </source>
</evidence>
<feature type="domain" description="G8" evidence="1">
    <location>
        <begin position="97"/>
        <end position="217"/>
    </location>
</feature>
<protein>
    <submittedName>
        <fullName evidence="2">Transmembrane protein 2</fullName>
    </submittedName>
</protein>
<dbReference type="PANTHER" id="PTHR15535:SF17">
    <property type="entry name" value="TRANSMEMBRANE PROTEIN"/>
    <property type="match status" value="1"/>
</dbReference>
<dbReference type="PANTHER" id="PTHR15535">
    <property type="entry name" value="TRANSMEMBRANE PROTEIN 2-RELATED"/>
    <property type="match status" value="1"/>
</dbReference>
<proteinExistence type="predicted"/>
<dbReference type="Proteomes" id="UP000762676">
    <property type="component" value="Unassembled WGS sequence"/>
</dbReference>
<gene>
    <name evidence="2" type="ORF">ElyMa_007025400</name>
</gene>
<evidence type="ECO:0000313" key="3">
    <source>
        <dbReference type="Proteomes" id="UP000762676"/>
    </source>
</evidence>
<dbReference type="PROSITE" id="PS51484">
    <property type="entry name" value="G8"/>
    <property type="match status" value="1"/>
</dbReference>
<dbReference type="InterPro" id="IPR052252">
    <property type="entry name" value="CEMIP/CEMIP2"/>
</dbReference>
<dbReference type="EMBL" id="BMAT01014037">
    <property type="protein sequence ID" value="GFS25376.1"/>
    <property type="molecule type" value="Genomic_DNA"/>
</dbReference>
<keyword evidence="2" id="KW-0472">Membrane</keyword>
<evidence type="ECO:0000313" key="2">
    <source>
        <dbReference type="EMBL" id="GFS25376.1"/>
    </source>
</evidence>
<dbReference type="AlphaFoldDB" id="A0AAV4JVI7"/>
<dbReference type="Pfam" id="PF10162">
    <property type="entry name" value="G8"/>
    <property type="match status" value="1"/>
</dbReference>
<sequence>MRTGFVSCVKVGVYPARSTITCLCVCNTSPSAILLALQHSKAQTLKSEGVQQSSRMRQSLSSLVLLLVVQASVNHVTQATPTCPWDDADLEKWSEASTWPGNQLPQEGAALLIPAGKKILLDTTDIPRLLSLTIDGTLVWGNVDGIRLETSYVLVNGEFHIGSEDCRFEKKADIFLYGKSNSLESVPGFGRKFLGAAPASTLEIHGKHKKSWTKLVSTVSPAPRGSCGVLYDSQVR</sequence>
<comment type="caution">
    <text evidence="2">The sequence shown here is derived from an EMBL/GenBank/DDBJ whole genome shotgun (WGS) entry which is preliminary data.</text>
</comment>
<reference evidence="2 3" key="1">
    <citation type="journal article" date="2021" name="Elife">
        <title>Chloroplast acquisition without the gene transfer in kleptoplastic sea slugs, Plakobranchus ocellatus.</title>
        <authorList>
            <person name="Maeda T."/>
            <person name="Takahashi S."/>
            <person name="Yoshida T."/>
            <person name="Shimamura S."/>
            <person name="Takaki Y."/>
            <person name="Nagai Y."/>
            <person name="Toyoda A."/>
            <person name="Suzuki Y."/>
            <person name="Arimoto A."/>
            <person name="Ishii H."/>
            <person name="Satoh N."/>
            <person name="Nishiyama T."/>
            <person name="Hasebe M."/>
            <person name="Maruyama T."/>
            <person name="Minagawa J."/>
            <person name="Obokata J."/>
            <person name="Shigenobu S."/>
        </authorList>
    </citation>
    <scope>NUCLEOTIDE SEQUENCE [LARGE SCALE GENOMIC DNA]</scope>
</reference>
<keyword evidence="3" id="KW-1185">Reference proteome</keyword>
<dbReference type="SMART" id="SM01225">
    <property type="entry name" value="G8"/>
    <property type="match status" value="1"/>
</dbReference>
<organism evidence="2 3">
    <name type="scientific">Elysia marginata</name>
    <dbReference type="NCBI Taxonomy" id="1093978"/>
    <lineage>
        <taxon>Eukaryota</taxon>
        <taxon>Metazoa</taxon>
        <taxon>Spiralia</taxon>
        <taxon>Lophotrochozoa</taxon>
        <taxon>Mollusca</taxon>
        <taxon>Gastropoda</taxon>
        <taxon>Heterobranchia</taxon>
        <taxon>Euthyneura</taxon>
        <taxon>Panpulmonata</taxon>
        <taxon>Sacoglossa</taxon>
        <taxon>Placobranchoidea</taxon>
        <taxon>Plakobranchidae</taxon>
        <taxon>Elysia</taxon>
    </lineage>
</organism>
<name>A0AAV4JVI7_9GAST</name>